<sequence length="161" mass="16580">MSLTSLLRLAAASVAFAASAALAAPITSPANVRMGPSPKLPVIAVIPAGADVTVLNCGGGWRRDWCKVAYGQTTGYVAAGVLAPSGNNVVIAPVVTTELANLYKGPGVNYRVIGTVPGGSTVNKGGCVAGWQAHWCQVNYDGKVGYMMENLLERQGAMFPM</sequence>
<organism evidence="2">
    <name type="scientific">freshwater sediment metagenome</name>
    <dbReference type="NCBI Taxonomy" id="556182"/>
    <lineage>
        <taxon>unclassified sequences</taxon>
        <taxon>metagenomes</taxon>
        <taxon>ecological metagenomes</taxon>
    </lineage>
</organism>
<proteinExistence type="predicted"/>
<dbReference type="InterPro" id="IPR003646">
    <property type="entry name" value="SH3-like_bac-type"/>
</dbReference>
<dbReference type="Pfam" id="PF08239">
    <property type="entry name" value="SH3_3"/>
    <property type="match status" value="2"/>
</dbReference>
<accession>A0AA48M123</accession>
<name>A0AA48M123_9ZZZZ</name>
<dbReference type="EMBL" id="OY288114">
    <property type="protein sequence ID" value="CAJ0862478.1"/>
    <property type="molecule type" value="Genomic_DNA"/>
</dbReference>
<evidence type="ECO:0000313" key="2">
    <source>
        <dbReference type="EMBL" id="CAJ0862478.1"/>
    </source>
</evidence>
<dbReference type="PROSITE" id="PS51781">
    <property type="entry name" value="SH3B"/>
    <property type="match status" value="1"/>
</dbReference>
<dbReference type="Gene3D" id="2.30.30.40">
    <property type="entry name" value="SH3 Domains"/>
    <property type="match status" value="2"/>
</dbReference>
<reference evidence="2" key="1">
    <citation type="submission" date="2023-07" db="EMBL/GenBank/DDBJ databases">
        <authorList>
            <person name="Pelsma A.J. K."/>
        </authorList>
    </citation>
    <scope>NUCLEOTIDE SEQUENCE</scope>
</reference>
<dbReference type="AlphaFoldDB" id="A0AA48M123"/>
<evidence type="ECO:0000259" key="1">
    <source>
        <dbReference type="PROSITE" id="PS51781"/>
    </source>
</evidence>
<feature type="domain" description="SH3b" evidence="1">
    <location>
        <begin position="85"/>
        <end position="156"/>
    </location>
</feature>
<dbReference type="PANTHER" id="PTHR34408:SF1">
    <property type="entry name" value="GLYCOSYL HYDROLASE FAMILY 19 DOMAIN-CONTAINING PROTEIN HI_1415"/>
    <property type="match status" value="1"/>
</dbReference>
<dbReference type="InterPro" id="IPR052354">
    <property type="entry name" value="Cell_Wall_Dynamics_Protein"/>
</dbReference>
<protein>
    <recommendedName>
        <fullName evidence="1">SH3b domain-containing protein</fullName>
    </recommendedName>
</protein>
<dbReference type="PANTHER" id="PTHR34408">
    <property type="entry name" value="FAMILY PROTEIN, PUTATIVE-RELATED"/>
    <property type="match status" value="1"/>
</dbReference>
<gene>
    <name evidence="2" type="ORF">AMST5_01493</name>
</gene>
<dbReference type="SMART" id="SM00287">
    <property type="entry name" value="SH3b"/>
    <property type="match status" value="2"/>
</dbReference>